<dbReference type="NCBIfam" id="TIGR02453">
    <property type="entry name" value="TIGR02453 family protein"/>
    <property type="match status" value="1"/>
</dbReference>
<feature type="compositionally biased region" description="Acidic residues" evidence="1">
    <location>
        <begin position="204"/>
        <end position="220"/>
    </location>
</feature>
<protein>
    <submittedName>
        <fullName evidence="2">Uncharacterized protein</fullName>
    </submittedName>
</protein>
<dbReference type="InterPro" id="IPR012808">
    <property type="entry name" value="CHP02453"/>
</dbReference>
<keyword evidence="3" id="KW-1185">Reference proteome</keyword>
<sequence>MPRTRNVAGGSKSGDGVTGKRQMKEKPNKHIGNGNKRKRGVDLELEQEQEEVGQDEGGEEGGEEEEEVDEGTRKRARRSIAASQPTSVPKSKVTSKATPKATSKANATPKSKSKVRRKVYDSDALDDESDDAAGEESGGYVSSEDEDVEEGDGKPALSKYWKGSGGAKAPMKKKASGSSSPAKKKQKASTRKGTKRGAKGQDPHDEDEDEEGEGDTEDRDAVEDALKDGQEIVGVVVQAPKTGRVPPGQISQNTMDFLNRLKDPACNDREWCVESDGWVMMVEPVYRVAEKEWKDFVEAFTDVLVGVDPQVPPLPTKDVVHRIYRDVRFSNDKTPYKKGLSATFSRGGRKGIFAKLKPGGESLIAAGLWCPGRQELASLRTNLLRDSGPFKRVISAPRFVELFGKAERNPEGGRSNIFGGEDELKVAPKGVAKDHKDIEILKCRSFAVVHHFPDSQVLDSDFKQRLGDVVKVMKPFVYM</sequence>
<gene>
    <name evidence="2" type="ORF">FA15DRAFT_672761</name>
</gene>
<evidence type="ECO:0000313" key="2">
    <source>
        <dbReference type="EMBL" id="TFK21201.1"/>
    </source>
</evidence>
<evidence type="ECO:0000256" key="1">
    <source>
        <dbReference type="SAM" id="MobiDB-lite"/>
    </source>
</evidence>
<dbReference type="OrthoDB" id="2537769at2759"/>
<dbReference type="Proteomes" id="UP000307440">
    <property type="component" value="Unassembled WGS sequence"/>
</dbReference>
<organism evidence="2 3">
    <name type="scientific">Coprinopsis marcescibilis</name>
    <name type="common">Agaric fungus</name>
    <name type="synonym">Psathyrella marcescibilis</name>
    <dbReference type="NCBI Taxonomy" id="230819"/>
    <lineage>
        <taxon>Eukaryota</taxon>
        <taxon>Fungi</taxon>
        <taxon>Dikarya</taxon>
        <taxon>Basidiomycota</taxon>
        <taxon>Agaricomycotina</taxon>
        <taxon>Agaricomycetes</taxon>
        <taxon>Agaricomycetidae</taxon>
        <taxon>Agaricales</taxon>
        <taxon>Agaricineae</taxon>
        <taxon>Psathyrellaceae</taxon>
        <taxon>Coprinopsis</taxon>
    </lineage>
</organism>
<feature type="compositionally biased region" description="Basic residues" evidence="1">
    <location>
        <begin position="29"/>
        <end position="39"/>
    </location>
</feature>
<accession>A0A5C3KLG8</accession>
<feature type="compositionally biased region" description="Basic residues" evidence="1">
    <location>
        <begin position="182"/>
        <end position="198"/>
    </location>
</feature>
<evidence type="ECO:0000313" key="3">
    <source>
        <dbReference type="Proteomes" id="UP000307440"/>
    </source>
</evidence>
<dbReference type="Pfam" id="PF09365">
    <property type="entry name" value="DUF2461"/>
    <property type="match status" value="1"/>
</dbReference>
<proteinExistence type="predicted"/>
<feature type="region of interest" description="Disordered" evidence="1">
    <location>
        <begin position="1"/>
        <end position="220"/>
    </location>
</feature>
<feature type="compositionally biased region" description="Acidic residues" evidence="1">
    <location>
        <begin position="43"/>
        <end position="69"/>
    </location>
</feature>
<dbReference type="AlphaFoldDB" id="A0A5C3KLG8"/>
<dbReference type="PANTHER" id="PTHR36452">
    <property type="entry name" value="CHROMOSOME 12, WHOLE GENOME SHOTGUN SEQUENCE"/>
    <property type="match status" value="1"/>
</dbReference>
<reference evidence="2 3" key="1">
    <citation type="journal article" date="2019" name="Nat. Ecol. Evol.">
        <title>Megaphylogeny resolves global patterns of mushroom evolution.</title>
        <authorList>
            <person name="Varga T."/>
            <person name="Krizsan K."/>
            <person name="Foldi C."/>
            <person name="Dima B."/>
            <person name="Sanchez-Garcia M."/>
            <person name="Sanchez-Ramirez S."/>
            <person name="Szollosi G.J."/>
            <person name="Szarkandi J.G."/>
            <person name="Papp V."/>
            <person name="Albert L."/>
            <person name="Andreopoulos W."/>
            <person name="Angelini C."/>
            <person name="Antonin V."/>
            <person name="Barry K.W."/>
            <person name="Bougher N.L."/>
            <person name="Buchanan P."/>
            <person name="Buyck B."/>
            <person name="Bense V."/>
            <person name="Catcheside P."/>
            <person name="Chovatia M."/>
            <person name="Cooper J."/>
            <person name="Damon W."/>
            <person name="Desjardin D."/>
            <person name="Finy P."/>
            <person name="Geml J."/>
            <person name="Haridas S."/>
            <person name="Hughes K."/>
            <person name="Justo A."/>
            <person name="Karasinski D."/>
            <person name="Kautmanova I."/>
            <person name="Kiss B."/>
            <person name="Kocsube S."/>
            <person name="Kotiranta H."/>
            <person name="LaButti K.M."/>
            <person name="Lechner B.E."/>
            <person name="Liimatainen K."/>
            <person name="Lipzen A."/>
            <person name="Lukacs Z."/>
            <person name="Mihaltcheva S."/>
            <person name="Morgado L.N."/>
            <person name="Niskanen T."/>
            <person name="Noordeloos M.E."/>
            <person name="Ohm R.A."/>
            <person name="Ortiz-Santana B."/>
            <person name="Ovrebo C."/>
            <person name="Racz N."/>
            <person name="Riley R."/>
            <person name="Savchenko A."/>
            <person name="Shiryaev A."/>
            <person name="Soop K."/>
            <person name="Spirin V."/>
            <person name="Szebenyi C."/>
            <person name="Tomsovsky M."/>
            <person name="Tulloss R.E."/>
            <person name="Uehling J."/>
            <person name="Grigoriev I.V."/>
            <person name="Vagvolgyi C."/>
            <person name="Papp T."/>
            <person name="Martin F.M."/>
            <person name="Miettinen O."/>
            <person name="Hibbett D.S."/>
            <person name="Nagy L.G."/>
        </authorList>
    </citation>
    <scope>NUCLEOTIDE SEQUENCE [LARGE SCALE GENOMIC DNA]</scope>
    <source>
        <strain evidence="2 3">CBS 121175</strain>
    </source>
</reference>
<dbReference type="PANTHER" id="PTHR36452:SF1">
    <property type="entry name" value="DUF2461 DOMAIN-CONTAINING PROTEIN"/>
    <property type="match status" value="1"/>
</dbReference>
<feature type="compositionally biased region" description="Polar residues" evidence="1">
    <location>
        <begin position="81"/>
        <end position="110"/>
    </location>
</feature>
<dbReference type="EMBL" id="ML210275">
    <property type="protein sequence ID" value="TFK21201.1"/>
    <property type="molecule type" value="Genomic_DNA"/>
</dbReference>
<feature type="compositionally biased region" description="Acidic residues" evidence="1">
    <location>
        <begin position="123"/>
        <end position="134"/>
    </location>
</feature>
<name>A0A5C3KLG8_COPMA</name>
<dbReference type="STRING" id="230819.A0A5C3KLG8"/>